<gene>
    <name evidence="2" type="ORF">S01H1_73966</name>
</gene>
<keyword evidence="1" id="KW-0472">Membrane</keyword>
<reference evidence="2" key="1">
    <citation type="journal article" date="2014" name="Front. Microbiol.">
        <title>High frequency of phylogenetically diverse reductive dehalogenase-homologous genes in deep subseafloor sedimentary metagenomes.</title>
        <authorList>
            <person name="Kawai M."/>
            <person name="Futagami T."/>
            <person name="Toyoda A."/>
            <person name="Takaki Y."/>
            <person name="Nishi S."/>
            <person name="Hori S."/>
            <person name="Arai W."/>
            <person name="Tsubouchi T."/>
            <person name="Morono Y."/>
            <person name="Uchiyama I."/>
            <person name="Ito T."/>
            <person name="Fujiyama A."/>
            <person name="Inagaki F."/>
            <person name="Takami H."/>
        </authorList>
    </citation>
    <scope>NUCLEOTIDE SEQUENCE</scope>
    <source>
        <strain evidence="2">Expedition CK06-06</strain>
    </source>
</reference>
<name>X0X8W7_9ZZZZ</name>
<organism evidence="2">
    <name type="scientific">marine sediment metagenome</name>
    <dbReference type="NCBI Taxonomy" id="412755"/>
    <lineage>
        <taxon>unclassified sequences</taxon>
        <taxon>metagenomes</taxon>
        <taxon>ecological metagenomes</taxon>
    </lineage>
</organism>
<feature type="transmembrane region" description="Helical" evidence="1">
    <location>
        <begin position="6"/>
        <end position="24"/>
    </location>
</feature>
<dbReference type="AlphaFoldDB" id="X0X8W7"/>
<protein>
    <submittedName>
        <fullName evidence="2">Uncharacterized protein</fullName>
    </submittedName>
</protein>
<dbReference type="EMBL" id="BARS01049450">
    <property type="protein sequence ID" value="GAG33103.1"/>
    <property type="molecule type" value="Genomic_DNA"/>
</dbReference>
<accession>X0X8W7</accession>
<evidence type="ECO:0000313" key="2">
    <source>
        <dbReference type="EMBL" id="GAG33103.1"/>
    </source>
</evidence>
<sequence length="40" mass="4647">MQVLGYILQFIGLIVVVWIIITAGEEFLKVRRKLKEEENG</sequence>
<keyword evidence="1" id="KW-0812">Transmembrane</keyword>
<evidence type="ECO:0000256" key="1">
    <source>
        <dbReference type="SAM" id="Phobius"/>
    </source>
</evidence>
<comment type="caution">
    <text evidence="2">The sequence shown here is derived from an EMBL/GenBank/DDBJ whole genome shotgun (WGS) entry which is preliminary data.</text>
</comment>
<proteinExistence type="predicted"/>
<keyword evidence="1" id="KW-1133">Transmembrane helix</keyword>